<gene>
    <name evidence="2" type="ORF">MTUNDRAET4_3912</name>
</gene>
<evidence type="ECO:0000313" key="2">
    <source>
        <dbReference type="EMBL" id="VFU10793.1"/>
    </source>
</evidence>
<sequence>MSSSGVRSWPRRQGAAGGASPLWETGSGLGLAIAGDMFEACGRRFAWKRVRSAVCAAIAHPLVETVRGPL</sequence>
<reference evidence="2 3" key="1">
    <citation type="submission" date="2019-03" db="EMBL/GenBank/DDBJ databases">
        <authorList>
            <person name="Kox A.R. M."/>
        </authorList>
    </citation>
    <scope>NUCLEOTIDE SEQUENCE [LARGE SCALE GENOMIC DNA]</scope>
    <source>
        <strain evidence="2">MTUNDRAET4 annotated genome</strain>
    </source>
</reference>
<dbReference type="KEGG" id="mtun:MTUNDRAET4_3912"/>
<protein>
    <submittedName>
        <fullName evidence="2">Uncharacterized protein</fullName>
    </submittedName>
</protein>
<accession>A0A4U8Z6A3</accession>
<dbReference type="EMBL" id="LR536450">
    <property type="protein sequence ID" value="VFU10793.1"/>
    <property type="molecule type" value="Genomic_DNA"/>
</dbReference>
<dbReference type="AlphaFoldDB" id="A0A4U8Z6A3"/>
<evidence type="ECO:0000256" key="1">
    <source>
        <dbReference type="SAM" id="MobiDB-lite"/>
    </source>
</evidence>
<feature type="region of interest" description="Disordered" evidence="1">
    <location>
        <begin position="1"/>
        <end position="23"/>
    </location>
</feature>
<name>A0A4U8Z6A3_METTU</name>
<organism evidence="2 3">
    <name type="scientific">Methylocella tundrae</name>
    <dbReference type="NCBI Taxonomy" id="227605"/>
    <lineage>
        <taxon>Bacteria</taxon>
        <taxon>Pseudomonadati</taxon>
        <taxon>Pseudomonadota</taxon>
        <taxon>Alphaproteobacteria</taxon>
        <taxon>Hyphomicrobiales</taxon>
        <taxon>Beijerinckiaceae</taxon>
        <taxon>Methylocella</taxon>
    </lineage>
</organism>
<dbReference type="Proteomes" id="UP000294360">
    <property type="component" value="Chromosome"/>
</dbReference>
<proteinExistence type="predicted"/>
<evidence type="ECO:0000313" key="3">
    <source>
        <dbReference type="Proteomes" id="UP000294360"/>
    </source>
</evidence>